<dbReference type="OrthoDB" id="504708at2759"/>
<keyword evidence="2" id="KW-0560">Oxidoreductase</keyword>
<name>A0A1Y2CRF7_9FUNG</name>
<reference evidence="3 4" key="1">
    <citation type="submission" date="2016-07" db="EMBL/GenBank/DDBJ databases">
        <title>Pervasive Adenine N6-methylation of Active Genes in Fungi.</title>
        <authorList>
            <consortium name="DOE Joint Genome Institute"/>
            <person name="Mondo S.J."/>
            <person name="Dannebaum R.O."/>
            <person name="Kuo R.C."/>
            <person name="Labutti K."/>
            <person name="Haridas S."/>
            <person name="Kuo A."/>
            <person name="Salamov A."/>
            <person name="Ahrendt S.R."/>
            <person name="Lipzen A."/>
            <person name="Sullivan W."/>
            <person name="Andreopoulos W.B."/>
            <person name="Clum A."/>
            <person name="Lindquist E."/>
            <person name="Daum C."/>
            <person name="Ramamoorthy G.K."/>
            <person name="Gryganskyi A."/>
            <person name="Culley D."/>
            <person name="Magnuson J.K."/>
            <person name="James T.Y."/>
            <person name="O'Malley M.A."/>
            <person name="Stajich J.E."/>
            <person name="Spatafora J.W."/>
            <person name="Visel A."/>
            <person name="Grigoriev I.V."/>
        </authorList>
    </citation>
    <scope>NUCLEOTIDE SEQUENCE [LARGE SCALE GENOMIC DNA]</scope>
    <source>
        <strain evidence="3 4">JEL800</strain>
    </source>
</reference>
<dbReference type="SUPFAM" id="SSF51735">
    <property type="entry name" value="NAD(P)-binding Rossmann-fold domains"/>
    <property type="match status" value="1"/>
</dbReference>
<dbReference type="CDD" id="cd05233">
    <property type="entry name" value="SDR_c"/>
    <property type="match status" value="1"/>
</dbReference>
<evidence type="ECO:0000256" key="1">
    <source>
        <dbReference type="ARBA" id="ARBA00006484"/>
    </source>
</evidence>
<comment type="caution">
    <text evidence="3">The sequence shown here is derived from an EMBL/GenBank/DDBJ whole genome shotgun (WGS) entry which is preliminary data.</text>
</comment>
<dbReference type="Proteomes" id="UP000193642">
    <property type="component" value="Unassembled WGS sequence"/>
</dbReference>
<proteinExistence type="inferred from homology"/>
<dbReference type="PANTHER" id="PTHR24321">
    <property type="entry name" value="DEHYDROGENASES, SHORT CHAIN"/>
    <property type="match status" value="1"/>
</dbReference>
<dbReference type="Gene3D" id="3.40.50.720">
    <property type="entry name" value="NAD(P)-binding Rossmann-like Domain"/>
    <property type="match status" value="1"/>
</dbReference>
<accession>A0A1Y2CRF7</accession>
<dbReference type="PANTHER" id="PTHR24321:SF8">
    <property type="entry name" value="ESTRADIOL 17-BETA-DEHYDROGENASE 8-RELATED"/>
    <property type="match status" value="1"/>
</dbReference>
<dbReference type="InterPro" id="IPR036291">
    <property type="entry name" value="NAD(P)-bd_dom_sf"/>
</dbReference>
<dbReference type="AlphaFoldDB" id="A0A1Y2CRF7"/>
<organism evidence="3 4">
    <name type="scientific">Rhizoclosmatium globosum</name>
    <dbReference type="NCBI Taxonomy" id="329046"/>
    <lineage>
        <taxon>Eukaryota</taxon>
        <taxon>Fungi</taxon>
        <taxon>Fungi incertae sedis</taxon>
        <taxon>Chytridiomycota</taxon>
        <taxon>Chytridiomycota incertae sedis</taxon>
        <taxon>Chytridiomycetes</taxon>
        <taxon>Chytridiales</taxon>
        <taxon>Chytriomycetaceae</taxon>
        <taxon>Rhizoclosmatium</taxon>
    </lineage>
</organism>
<dbReference type="InterPro" id="IPR002347">
    <property type="entry name" value="SDR_fam"/>
</dbReference>
<evidence type="ECO:0000313" key="3">
    <source>
        <dbReference type="EMBL" id="ORY49537.1"/>
    </source>
</evidence>
<dbReference type="EMBL" id="MCGO01000009">
    <property type="protein sequence ID" value="ORY49537.1"/>
    <property type="molecule type" value="Genomic_DNA"/>
</dbReference>
<dbReference type="PRINTS" id="PR00081">
    <property type="entry name" value="GDHRDH"/>
</dbReference>
<evidence type="ECO:0000256" key="2">
    <source>
        <dbReference type="ARBA" id="ARBA00023002"/>
    </source>
</evidence>
<dbReference type="STRING" id="329046.A0A1Y2CRF7"/>
<dbReference type="GO" id="GO:0016491">
    <property type="term" value="F:oxidoreductase activity"/>
    <property type="evidence" value="ECO:0007669"/>
    <property type="project" value="UniProtKB-KW"/>
</dbReference>
<evidence type="ECO:0000313" key="4">
    <source>
        <dbReference type="Proteomes" id="UP000193642"/>
    </source>
</evidence>
<keyword evidence="4" id="KW-1185">Reference proteome</keyword>
<gene>
    <name evidence="3" type="ORF">BCR33DRAFT_713842</name>
</gene>
<sequence length="281" mass="29716">MNFAGTHVFITGASGGVGLVAATAFLRAGAKVTLHCNSNTSAALAVASEFNNNNNKPIAFVVSANVTSESDVSRCVSESVSALGPISTLVVCHGIWPTDDIQVKDLSLARWKNTLAVNLDGTFLFAREYLRQLDAAVKANIQLTNVAIVMIGSTAGKFGEAFHADYSASKSAMMYGLTLSLKNEIVKVHPKGRVNTVSPGWIRTPMAEKAMNDPSLLYQALASSPLKKVSEPHDIAQAILFLSSSDMSGNITGISLDVNAGMEGRLLNKPTDFATTKPSKL</sequence>
<protein>
    <submittedName>
        <fullName evidence="3">NAD-P-binding protein</fullName>
    </submittedName>
</protein>
<dbReference type="Pfam" id="PF13561">
    <property type="entry name" value="adh_short_C2"/>
    <property type="match status" value="1"/>
</dbReference>
<comment type="similarity">
    <text evidence="1">Belongs to the short-chain dehydrogenases/reductases (SDR) family.</text>
</comment>